<dbReference type="PROSITE" id="PS51352">
    <property type="entry name" value="THIOREDOXIN_2"/>
    <property type="match status" value="1"/>
</dbReference>
<reference evidence="3 4" key="1">
    <citation type="submission" date="2021-08" db="EMBL/GenBank/DDBJ databases">
        <title>Draft genome sequence of Spirulina subsalsa with high tolerance to salinity and hype-accumulation of phycocyanin.</title>
        <authorList>
            <person name="Pei H."/>
            <person name="Jiang L."/>
        </authorList>
    </citation>
    <scope>NUCLEOTIDE SEQUENCE [LARGE SCALE GENOMIC DNA]</scope>
    <source>
        <strain evidence="3 4">FACHB-351</strain>
    </source>
</reference>
<dbReference type="PANTHER" id="PTHR47353:SF1">
    <property type="entry name" value="THIOREDOXIN-LIKE PROTEIN HCF164, CHLOROPLASTIC"/>
    <property type="match status" value="1"/>
</dbReference>
<evidence type="ECO:0000313" key="3">
    <source>
        <dbReference type="EMBL" id="MCW6037648.1"/>
    </source>
</evidence>
<proteinExistence type="predicted"/>
<evidence type="ECO:0000256" key="1">
    <source>
        <dbReference type="SAM" id="SignalP"/>
    </source>
</evidence>
<dbReference type="RefSeq" id="WP_265265507.1">
    <property type="nucleotide sequence ID" value="NZ_JAIHOM010000082.1"/>
</dbReference>
<keyword evidence="4" id="KW-1185">Reference proteome</keyword>
<sequence length="199" mass="20505">MNVRYLSTLTIVSLLTLGGVAACSNPCAAKSPSSNAGTELPSDPCAGKNPCAAKADPCAGKNPCAAKADPCAGKNPCAAKAQSLSAPLAPELQGKPVVVDIYASWCSACENIAPTLSQLKDDYAGKVHFVVLDMSDRTTTAEAEAKAQELGLGDFLATHKSQTGMLTIVNPDTGEILAQHRNNPTLSDYTTVLDTALAQ</sequence>
<dbReference type="PROSITE" id="PS51257">
    <property type="entry name" value="PROKAR_LIPOPROTEIN"/>
    <property type="match status" value="1"/>
</dbReference>
<keyword evidence="1" id="KW-0732">Signal</keyword>
<dbReference type="Pfam" id="PF00085">
    <property type="entry name" value="Thioredoxin"/>
    <property type="match status" value="1"/>
</dbReference>
<dbReference type="Gene3D" id="3.40.30.10">
    <property type="entry name" value="Glutaredoxin"/>
    <property type="match status" value="1"/>
</dbReference>
<dbReference type="EMBL" id="JAIHOM010000082">
    <property type="protein sequence ID" value="MCW6037648.1"/>
    <property type="molecule type" value="Genomic_DNA"/>
</dbReference>
<name>A0ABT3L804_9CYAN</name>
<evidence type="ECO:0000259" key="2">
    <source>
        <dbReference type="PROSITE" id="PS51352"/>
    </source>
</evidence>
<dbReference type="InterPro" id="IPR044241">
    <property type="entry name" value="TxlA/HCF164"/>
</dbReference>
<dbReference type="PANTHER" id="PTHR47353">
    <property type="entry name" value="THIOREDOXIN-LIKE PROTEIN HCF164, CHLOROPLASTIC"/>
    <property type="match status" value="1"/>
</dbReference>
<accession>A0ABT3L804</accession>
<comment type="caution">
    <text evidence="3">The sequence shown here is derived from an EMBL/GenBank/DDBJ whole genome shotgun (WGS) entry which is preliminary data.</text>
</comment>
<protein>
    <submittedName>
        <fullName evidence="3">Thioredoxin family protein</fullName>
    </submittedName>
</protein>
<feature type="signal peptide" evidence="1">
    <location>
        <begin position="1"/>
        <end position="21"/>
    </location>
</feature>
<feature type="domain" description="Thioredoxin" evidence="2">
    <location>
        <begin position="57"/>
        <end position="198"/>
    </location>
</feature>
<evidence type="ECO:0000313" key="4">
    <source>
        <dbReference type="Proteomes" id="UP001526426"/>
    </source>
</evidence>
<organism evidence="3 4">
    <name type="scientific">Spirulina subsalsa FACHB-351</name>
    <dbReference type="NCBI Taxonomy" id="234711"/>
    <lineage>
        <taxon>Bacteria</taxon>
        <taxon>Bacillati</taxon>
        <taxon>Cyanobacteriota</taxon>
        <taxon>Cyanophyceae</taxon>
        <taxon>Spirulinales</taxon>
        <taxon>Spirulinaceae</taxon>
        <taxon>Spirulina</taxon>
    </lineage>
</organism>
<gene>
    <name evidence="3" type="ORF">K4A83_15400</name>
</gene>
<dbReference type="InterPro" id="IPR013766">
    <property type="entry name" value="Thioredoxin_domain"/>
</dbReference>
<dbReference type="SUPFAM" id="SSF52833">
    <property type="entry name" value="Thioredoxin-like"/>
    <property type="match status" value="1"/>
</dbReference>
<feature type="chain" id="PRO_5047019122" evidence="1">
    <location>
        <begin position="22"/>
        <end position="199"/>
    </location>
</feature>
<dbReference type="InterPro" id="IPR036249">
    <property type="entry name" value="Thioredoxin-like_sf"/>
</dbReference>
<dbReference type="Proteomes" id="UP001526426">
    <property type="component" value="Unassembled WGS sequence"/>
</dbReference>